<dbReference type="PANTHER" id="PTHR43030">
    <property type="entry name" value="PHOSPHOENOLPYRUVATE SYNTHASE"/>
    <property type="match status" value="1"/>
</dbReference>
<feature type="domain" description="Pyruvate phosphate dikinase AMP/ATP-binding" evidence="14">
    <location>
        <begin position="21"/>
        <end position="343"/>
    </location>
</feature>
<keyword evidence="6 12" id="KW-0479">Metal-binding</keyword>
<dbReference type="InterPro" id="IPR036637">
    <property type="entry name" value="Phosphohistidine_dom_sf"/>
</dbReference>
<dbReference type="PANTHER" id="PTHR43030:SF1">
    <property type="entry name" value="PHOSPHOENOLPYRUVATE SYNTHASE"/>
    <property type="match status" value="1"/>
</dbReference>
<name>A0A3S3RE01_METS7</name>
<gene>
    <name evidence="16" type="ORF">Metus_0917</name>
</gene>
<evidence type="ECO:0000256" key="11">
    <source>
        <dbReference type="ARBA" id="ARBA00047700"/>
    </source>
</evidence>
<evidence type="ECO:0000259" key="14">
    <source>
        <dbReference type="Pfam" id="PF01326"/>
    </source>
</evidence>
<evidence type="ECO:0000313" key="17">
    <source>
        <dbReference type="Proteomes" id="UP000288215"/>
    </source>
</evidence>
<comment type="similarity">
    <text evidence="4 12">Belongs to the PEP-utilizing enzyme family.</text>
</comment>
<dbReference type="InterPro" id="IPR018274">
    <property type="entry name" value="PEP_util_AS"/>
</dbReference>
<protein>
    <recommendedName>
        <fullName evidence="12">Phosphoenolpyruvate synthase</fullName>
        <shortName evidence="12">PEP synthase</shortName>
        <ecNumber evidence="12">2.7.9.2</ecNumber>
    </recommendedName>
    <alternativeName>
        <fullName evidence="12">Pyruvate, water dikinase</fullName>
    </alternativeName>
</protein>
<evidence type="ECO:0000256" key="1">
    <source>
        <dbReference type="ARBA" id="ARBA00001946"/>
    </source>
</evidence>
<accession>A0A3S3RE01</accession>
<dbReference type="InterPro" id="IPR008279">
    <property type="entry name" value="PEP-util_enz_mobile_dom"/>
</dbReference>
<dbReference type="PIRSF" id="PIRSF000854">
    <property type="entry name" value="PEP_synthase"/>
    <property type="match status" value="1"/>
</dbReference>
<dbReference type="InterPro" id="IPR002192">
    <property type="entry name" value="PPDK_AMP/ATP-bd"/>
</dbReference>
<dbReference type="Pfam" id="PF01326">
    <property type="entry name" value="PPDK_N"/>
    <property type="match status" value="1"/>
</dbReference>
<evidence type="ECO:0000259" key="15">
    <source>
        <dbReference type="Pfam" id="PF02896"/>
    </source>
</evidence>
<dbReference type="PROSITE" id="PS00742">
    <property type="entry name" value="PEP_ENZYMES_2"/>
    <property type="match status" value="1"/>
</dbReference>
<evidence type="ECO:0000256" key="5">
    <source>
        <dbReference type="ARBA" id="ARBA00022679"/>
    </source>
</evidence>
<evidence type="ECO:0000256" key="6">
    <source>
        <dbReference type="ARBA" id="ARBA00022723"/>
    </source>
</evidence>
<keyword evidence="10 12" id="KW-0460">Magnesium</keyword>
<dbReference type="SUPFAM" id="SSF51621">
    <property type="entry name" value="Phosphoenolpyruvate/pyruvate domain"/>
    <property type="match status" value="1"/>
</dbReference>
<dbReference type="SUPFAM" id="SSF52009">
    <property type="entry name" value="Phosphohistidine domain"/>
    <property type="match status" value="1"/>
</dbReference>
<dbReference type="SUPFAM" id="SSF56059">
    <property type="entry name" value="Glutathione synthetase ATP-binding domain-like"/>
    <property type="match status" value="1"/>
</dbReference>
<reference evidence="16 17" key="1">
    <citation type="submission" date="2018-12" db="EMBL/GenBank/DDBJ databases">
        <title>The complete genome of the methanogenic archaea of the candidate phylum Verstraetearchaeota, obtained from the metagenome of underground thermal water.</title>
        <authorList>
            <person name="Kadnikov V.V."/>
            <person name="Mardanov A.V."/>
            <person name="Beletsky A.V."/>
            <person name="Karnachuk O.V."/>
            <person name="Ravin N.V."/>
        </authorList>
    </citation>
    <scope>NUCLEOTIDE SEQUENCE [LARGE SCALE GENOMIC DNA]</scope>
    <source>
        <strain evidence="16">Ch88</strain>
    </source>
</reference>
<dbReference type="InterPro" id="IPR040442">
    <property type="entry name" value="Pyrv_kinase-like_dom_sf"/>
</dbReference>
<feature type="domain" description="PEP-utilising enzyme C-terminal" evidence="15">
    <location>
        <begin position="483"/>
        <end position="776"/>
    </location>
</feature>
<evidence type="ECO:0000256" key="10">
    <source>
        <dbReference type="ARBA" id="ARBA00022842"/>
    </source>
</evidence>
<evidence type="ECO:0000256" key="9">
    <source>
        <dbReference type="ARBA" id="ARBA00022840"/>
    </source>
</evidence>
<comment type="function">
    <text evidence="2 12">Catalyzes the phosphorylation of pyruvate to phosphoenolpyruvate.</text>
</comment>
<sequence length="797" mass="88619">MAGSRSSYIIFFDSLKKDDIPLVGGKCANLGELLSFGVPVPPGFAITAEAYKLHINRNNLRDRIKEVLSRMDITDSDSLESSSREIRSIIESAPLPVELVEEIVAAYQKLGSMLKVKDPPVAVRSSATAEDLPGASFAGQQDTYLFVSGKDALLKYVIKCFSSLFTPRAIAYRKEKGFDDMKVYLSVAVQKMVDSESSGVMFTLDPTTGNRDVVVIEGTWGIGEMIVQGKVSPDEWTVDKKTMTIIERNISRKEKMAIRSPSDSGEGFLKETPVPPERVGAPCISDEQVLELAKFAVEIEKHYGMGMDIEWALDSYDKKLYIVQARPETVWSMKVETKPEGKKMDHMDSGVKRLLRGVPASPGLVSGKAHVIMDTKHIREFQAGEILVTEMTSPDWAPAMRKALAIITDSGGKTCHAAIVSRELGIPCIVGTKEATKILKTGQVITVDATHGVVYEGDLIGPEEKKPVVPTKAALSVESYYPTATKIYMNLGEPGMIDKYRDLPFDGIGLMRVEFIIADVIGEHPLHLIETKQDEKFIDKLATGISKVAREIHPRPLVVRFSDFKTNEYRQLVGGDKFEPQEANPMIGWRGVSRYVSDVYSPAFRLECRAIKRVRDEWGLKNVWVMLPFVRTTWEVESCLNIMKEEGLQRDRDFKVWLMAEIPSIVFMADEFSRLCDGFSVGSNDLTQLILGVDRDSPILPAQDSRYFDERDPAVIRAIMHLIKVAHSHGVTVSICGQGPSVYPDLTETLVRAGIDSISANPDMVVWTRKVVAGVERKVLMERLVKSSKNNGFELLE</sequence>
<dbReference type="InterPro" id="IPR023151">
    <property type="entry name" value="PEP_util_CS"/>
</dbReference>
<dbReference type="GO" id="GO:0005524">
    <property type="term" value="F:ATP binding"/>
    <property type="evidence" value="ECO:0007669"/>
    <property type="project" value="UniProtKB-KW"/>
</dbReference>
<dbReference type="Gene3D" id="3.30.1490.20">
    <property type="entry name" value="ATP-grasp fold, A domain"/>
    <property type="match status" value="1"/>
</dbReference>
<dbReference type="GO" id="GO:0008986">
    <property type="term" value="F:pyruvate, water dikinase activity"/>
    <property type="evidence" value="ECO:0007669"/>
    <property type="project" value="UniProtKB-EC"/>
</dbReference>
<dbReference type="Gene3D" id="3.20.20.60">
    <property type="entry name" value="Phosphoenolpyruvate-binding domains"/>
    <property type="match status" value="1"/>
</dbReference>
<dbReference type="EMBL" id="RXGA01000003">
    <property type="protein sequence ID" value="RWX72943.1"/>
    <property type="molecule type" value="Genomic_DNA"/>
</dbReference>
<keyword evidence="5 12" id="KW-0808">Transferase</keyword>
<feature type="domain" description="PEP-utilising enzyme mobile" evidence="13">
    <location>
        <begin position="381"/>
        <end position="452"/>
    </location>
</feature>
<dbReference type="Gene3D" id="3.50.30.10">
    <property type="entry name" value="Phosphohistidine domain"/>
    <property type="match status" value="1"/>
</dbReference>
<dbReference type="FunFam" id="3.30.1490.20:FF:000010">
    <property type="entry name" value="Phosphoenolpyruvate synthase"/>
    <property type="match status" value="1"/>
</dbReference>
<evidence type="ECO:0000259" key="13">
    <source>
        <dbReference type="Pfam" id="PF00391"/>
    </source>
</evidence>
<dbReference type="Gene3D" id="3.30.470.20">
    <property type="entry name" value="ATP-grasp fold, B domain"/>
    <property type="match status" value="1"/>
</dbReference>
<proteinExistence type="inferred from homology"/>
<keyword evidence="8 12" id="KW-0418">Kinase</keyword>
<evidence type="ECO:0000256" key="8">
    <source>
        <dbReference type="ARBA" id="ARBA00022777"/>
    </source>
</evidence>
<keyword evidence="9 12" id="KW-0067">ATP-binding</keyword>
<evidence type="ECO:0000256" key="3">
    <source>
        <dbReference type="ARBA" id="ARBA00004742"/>
    </source>
</evidence>
<dbReference type="EC" id="2.7.9.2" evidence="12"/>
<dbReference type="InterPro" id="IPR015813">
    <property type="entry name" value="Pyrv/PenolPyrv_kinase-like_dom"/>
</dbReference>
<dbReference type="GO" id="GO:0046872">
    <property type="term" value="F:metal ion binding"/>
    <property type="evidence" value="ECO:0007669"/>
    <property type="project" value="UniProtKB-KW"/>
</dbReference>
<evidence type="ECO:0000256" key="12">
    <source>
        <dbReference type="PIRNR" id="PIRNR000854"/>
    </source>
</evidence>
<comment type="caution">
    <text evidence="16">The sequence shown here is derived from an EMBL/GenBank/DDBJ whole genome shotgun (WGS) entry which is preliminary data.</text>
</comment>
<evidence type="ECO:0000256" key="2">
    <source>
        <dbReference type="ARBA" id="ARBA00002988"/>
    </source>
</evidence>
<dbReference type="PROSITE" id="PS00370">
    <property type="entry name" value="PEP_ENZYMES_PHOS_SITE"/>
    <property type="match status" value="1"/>
</dbReference>
<dbReference type="Proteomes" id="UP000288215">
    <property type="component" value="Unassembled WGS sequence"/>
</dbReference>
<dbReference type="Pfam" id="PF00391">
    <property type="entry name" value="PEP-utilizers"/>
    <property type="match status" value="1"/>
</dbReference>
<organism evidence="16 17">
    <name type="scientific">Methanosuratincola subterraneus</name>
    <dbReference type="NCBI Taxonomy" id="2593994"/>
    <lineage>
        <taxon>Archaea</taxon>
        <taxon>Thermoproteota</taxon>
        <taxon>Methanosuratincolia</taxon>
        <taxon>Candidatus Methanomethylicales</taxon>
        <taxon>Candidatus Methanomethylicaceae</taxon>
        <taxon>Candidatus Methanosuratincola (ex Vanwonterghem et al. 2016)</taxon>
    </lineage>
</organism>
<evidence type="ECO:0000256" key="4">
    <source>
        <dbReference type="ARBA" id="ARBA00007837"/>
    </source>
</evidence>
<keyword evidence="16" id="KW-0670">Pyruvate</keyword>
<comment type="cofactor">
    <cofactor evidence="1 12">
        <name>Mg(2+)</name>
        <dbReference type="ChEBI" id="CHEBI:18420"/>
    </cofactor>
</comment>
<dbReference type="GO" id="GO:0006094">
    <property type="term" value="P:gluconeogenesis"/>
    <property type="evidence" value="ECO:0007669"/>
    <property type="project" value="UniProtKB-UniPathway"/>
</dbReference>
<keyword evidence="7 12" id="KW-0547">Nucleotide-binding</keyword>
<dbReference type="InterPro" id="IPR013815">
    <property type="entry name" value="ATP_grasp_subdomain_1"/>
</dbReference>
<evidence type="ECO:0000256" key="7">
    <source>
        <dbReference type="ARBA" id="ARBA00022741"/>
    </source>
</evidence>
<dbReference type="UniPathway" id="UPA00138"/>
<dbReference type="Pfam" id="PF02896">
    <property type="entry name" value="PEP-utilizers_C"/>
    <property type="match status" value="1"/>
</dbReference>
<comment type="catalytic activity">
    <reaction evidence="11 12">
        <text>pyruvate + ATP + H2O = phosphoenolpyruvate + AMP + phosphate + 2 H(+)</text>
        <dbReference type="Rhea" id="RHEA:11364"/>
        <dbReference type="ChEBI" id="CHEBI:15361"/>
        <dbReference type="ChEBI" id="CHEBI:15377"/>
        <dbReference type="ChEBI" id="CHEBI:15378"/>
        <dbReference type="ChEBI" id="CHEBI:30616"/>
        <dbReference type="ChEBI" id="CHEBI:43474"/>
        <dbReference type="ChEBI" id="CHEBI:58702"/>
        <dbReference type="ChEBI" id="CHEBI:456215"/>
        <dbReference type="EC" id="2.7.9.2"/>
    </reaction>
</comment>
<comment type="pathway">
    <text evidence="3 12">Carbohydrate biosynthesis; gluconeogenesis.</text>
</comment>
<dbReference type="NCBIfam" id="TIGR01418">
    <property type="entry name" value="PEP_synth"/>
    <property type="match status" value="1"/>
</dbReference>
<dbReference type="InterPro" id="IPR006319">
    <property type="entry name" value="PEP_synth"/>
</dbReference>
<evidence type="ECO:0000313" key="16">
    <source>
        <dbReference type="EMBL" id="RWX72943.1"/>
    </source>
</evidence>
<dbReference type="InterPro" id="IPR000121">
    <property type="entry name" value="PEP_util_C"/>
</dbReference>
<dbReference type="AlphaFoldDB" id="A0A3S3RE01"/>
<dbReference type="NCBIfam" id="NF005057">
    <property type="entry name" value="PRK06464.1"/>
    <property type="match status" value="1"/>
</dbReference>